<evidence type="ECO:0000256" key="1">
    <source>
        <dbReference type="ARBA" id="ARBA00023125"/>
    </source>
</evidence>
<sequence>MGTDLTKNCKKVQILDAATEVFATKGFEGASIRELASAANVNIAMINYYFGSKEKLFNDVVNYHSEYMYTNLKEIVGRTDISYLEKVFLLIDLQVDKLMKNRNFHKLIHHEIMLNQRNEVSESIQKIITKSRSLTKSIIEDGIKSGEFREVDVELTLSCLYGTLNQMFLSRAICKIILNLDESDNDPFNPGLRKRLVSYLRDLMEHYLVK</sequence>
<dbReference type="InterPro" id="IPR009057">
    <property type="entry name" value="Homeodomain-like_sf"/>
</dbReference>
<evidence type="ECO:0000259" key="3">
    <source>
        <dbReference type="PROSITE" id="PS50977"/>
    </source>
</evidence>
<dbReference type="AlphaFoldDB" id="A0A2W5H153"/>
<feature type="DNA-binding region" description="H-T-H motif" evidence="2">
    <location>
        <begin position="31"/>
        <end position="50"/>
    </location>
</feature>
<name>A0A2W5H153_9SPHI</name>
<dbReference type="Proteomes" id="UP000249645">
    <property type="component" value="Unassembled WGS sequence"/>
</dbReference>
<dbReference type="Gene3D" id="1.10.357.10">
    <property type="entry name" value="Tetracycline Repressor, domain 2"/>
    <property type="match status" value="1"/>
</dbReference>
<dbReference type="GO" id="GO:0003677">
    <property type="term" value="F:DNA binding"/>
    <property type="evidence" value="ECO:0007669"/>
    <property type="project" value="UniProtKB-UniRule"/>
</dbReference>
<accession>A0A2W5H153</accession>
<protein>
    <recommendedName>
        <fullName evidence="3">HTH tetR-type domain-containing protein</fullName>
    </recommendedName>
</protein>
<reference evidence="4 5" key="1">
    <citation type="submission" date="2017-11" db="EMBL/GenBank/DDBJ databases">
        <title>Infants hospitalized years apart are colonized by the same room-sourced microbial strains.</title>
        <authorList>
            <person name="Brooks B."/>
            <person name="Olm M.R."/>
            <person name="Firek B.A."/>
            <person name="Baker R."/>
            <person name="Thomas B.C."/>
            <person name="Morowitz M.J."/>
            <person name="Banfield J.F."/>
        </authorList>
    </citation>
    <scope>NUCLEOTIDE SEQUENCE [LARGE SCALE GENOMIC DNA]</scope>
    <source>
        <strain evidence="4">S2_009_000_R2_76</strain>
    </source>
</reference>
<dbReference type="Pfam" id="PF00440">
    <property type="entry name" value="TetR_N"/>
    <property type="match status" value="1"/>
</dbReference>
<feature type="domain" description="HTH tetR-type" evidence="3">
    <location>
        <begin position="8"/>
        <end position="68"/>
    </location>
</feature>
<gene>
    <name evidence="4" type="ORF">DI598_02505</name>
</gene>
<dbReference type="PANTHER" id="PTHR30328:SF54">
    <property type="entry name" value="HTH-TYPE TRANSCRIPTIONAL REPRESSOR SCO4008"/>
    <property type="match status" value="1"/>
</dbReference>
<dbReference type="SUPFAM" id="SSF46689">
    <property type="entry name" value="Homeodomain-like"/>
    <property type="match status" value="1"/>
</dbReference>
<evidence type="ECO:0000256" key="2">
    <source>
        <dbReference type="PROSITE-ProRule" id="PRU00335"/>
    </source>
</evidence>
<keyword evidence="1 2" id="KW-0238">DNA-binding</keyword>
<dbReference type="Pfam" id="PF08359">
    <property type="entry name" value="TetR_C_4"/>
    <property type="match status" value="1"/>
</dbReference>
<dbReference type="InterPro" id="IPR050109">
    <property type="entry name" value="HTH-type_TetR-like_transc_reg"/>
</dbReference>
<dbReference type="InterPro" id="IPR023772">
    <property type="entry name" value="DNA-bd_HTH_TetR-type_CS"/>
</dbReference>
<dbReference type="InterPro" id="IPR013570">
    <property type="entry name" value="Tscrpt_reg_YsiA_C"/>
</dbReference>
<dbReference type="InterPro" id="IPR036271">
    <property type="entry name" value="Tet_transcr_reg_TetR-rel_C_sf"/>
</dbReference>
<dbReference type="EMBL" id="QFOI01000022">
    <property type="protein sequence ID" value="PZP51756.1"/>
    <property type="molecule type" value="Genomic_DNA"/>
</dbReference>
<dbReference type="SUPFAM" id="SSF48498">
    <property type="entry name" value="Tetracyclin repressor-like, C-terminal domain"/>
    <property type="match status" value="1"/>
</dbReference>
<organism evidence="4 5">
    <name type="scientific">Pseudopedobacter saltans</name>
    <dbReference type="NCBI Taxonomy" id="151895"/>
    <lineage>
        <taxon>Bacteria</taxon>
        <taxon>Pseudomonadati</taxon>
        <taxon>Bacteroidota</taxon>
        <taxon>Sphingobacteriia</taxon>
        <taxon>Sphingobacteriales</taxon>
        <taxon>Sphingobacteriaceae</taxon>
        <taxon>Pseudopedobacter</taxon>
    </lineage>
</organism>
<comment type="caution">
    <text evidence="4">The sequence shown here is derived from an EMBL/GenBank/DDBJ whole genome shotgun (WGS) entry which is preliminary data.</text>
</comment>
<dbReference type="PANTHER" id="PTHR30328">
    <property type="entry name" value="TRANSCRIPTIONAL REPRESSOR"/>
    <property type="match status" value="1"/>
</dbReference>
<evidence type="ECO:0000313" key="5">
    <source>
        <dbReference type="Proteomes" id="UP000249645"/>
    </source>
</evidence>
<dbReference type="InterPro" id="IPR001647">
    <property type="entry name" value="HTH_TetR"/>
</dbReference>
<dbReference type="PROSITE" id="PS01081">
    <property type="entry name" value="HTH_TETR_1"/>
    <property type="match status" value="1"/>
</dbReference>
<proteinExistence type="predicted"/>
<dbReference type="PRINTS" id="PR00455">
    <property type="entry name" value="HTHTETR"/>
</dbReference>
<evidence type="ECO:0000313" key="4">
    <source>
        <dbReference type="EMBL" id="PZP51756.1"/>
    </source>
</evidence>
<dbReference type="PROSITE" id="PS50977">
    <property type="entry name" value="HTH_TETR_2"/>
    <property type="match status" value="1"/>
</dbReference>